<name>A0A0A8YRL8_ARUDO</name>
<organism evidence="2">
    <name type="scientific">Arundo donax</name>
    <name type="common">Giant reed</name>
    <name type="synonym">Donax arundinaceus</name>
    <dbReference type="NCBI Taxonomy" id="35708"/>
    <lineage>
        <taxon>Eukaryota</taxon>
        <taxon>Viridiplantae</taxon>
        <taxon>Streptophyta</taxon>
        <taxon>Embryophyta</taxon>
        <taxon>Tracheophyta</taxon>
        <taxon>Spermatophyta</taxon>
        <taxon>Magnoliopsida</taxon>
        <taxon>Liliopsida</taxon>
        <taxon>Poales</taxon>
        <taxon>Poaceae</taxon>
        <taxon>PACMAD clade</taxon>
        <taxon>Arundinoideae</taxon>
        <taxon>Arundineae</taxon>
        <taxon>Arundo</taxon>
    </lineage>
</organism>
<sequence length="80" mass="9436">MSTISLLDMIQCGREKKELYLKYMADGMRVFNYCSIGMRRLRKSHQEVLFRLTLRLLMANYIFTGSFCALMVCRVMQTIP</sequence>
<dbReference type="AlphaFoldDB" id="A0A0A8YRL8"/>
<keyword evidence="1" id="KW-0472">Membrane</keyword>
<accession>A0A0A8YRL8</accession>
<feature type="transmembrane region" description="Helical" evidence="1">
    <location>
        <begin position="48"/>
        <end position="72"/>
    </location>
</feature>
<reference evidence="2" key="2">
    <citation type="journal article" date="2015" name="Data Brief">
        <title>Shoot transcriptome of the giant reed, Arundo donax.</title>
        <authorList>
            <person name="Barrero R.A."/>
            <person name="Guerrero F.D."/>
            <person name="Moolhuijzen P."/>
            <person name="Goolsby J.A."/>
            <person name="Tidwell J."/>
            <person name="Bellgard S.E."/>
            <person name="Bellgard M.I."/>
        </authorList>
    </citation>
    <scope>NUCLEOTIDE SEQUENCE</scope>
    <source>
        <tissue evidence="2">Shoot tissue taken approximately 20 cm above the soil surface</tissue>
    </source>
</reference>
<keyword evidence="1" id="KW-1133">Transmembrane helix</keyword>
<evidence type="ECO:0000313" key="2">
    <source>
        <dbReference type="EMBL" id="JAD25032.1"/>
    </source>
</evidence>
<reference evidence="2" key="1">
    <citation type="submission" date="2014-09" db="EMBL/GenBank/DDBJ databases">
        <authorList>
            <person name="Magalhaes I.L.F."/>
            <person name="Oliveira U."/>
            <person name="Santos F.R."/>
            <person name="Vidigal T.H.D.A."/>
            <person name="Brescovit A.D."/>
            <person name="Santos A.J."/>
        </authorList>
    </citation>
    <scope>NUCLEOTIDE SEQUENCE</scope>
    <source>
        <tissue evidence="2">Shoot tissue taken approximately 20 cm above the soil surface</tissue>
    </source>
</reference>
<dbReference type="EMBL" id="GBRH01272863">
    <property type="protein sequence ID" value="JAD25032.1"/>
    <property type="molecule type" value="Transcribed_RNA"/>
</dbReference>
<proteinExistence type="predicted"/>
<keyword evidence="1" id="KW-0812">Transmembrane</keyword>
<evidence type="ECO:0000256" key="1">
    <source>
        <dbReference type="SAM" id="Phobius"/>
    </source>
</evidence>
<protein>
    <submittedName>
        <fullName evidence="2">Uncharacterized protein</fullName>
    </submittedName>
</protein>